<dbReference type="FunFam" id="3.40.50.150:FF:000035">
    <property type="entry name" value="tRNA (guanine-N(7)-)-methyltransferase"/>
    <property type="match status" value="1"/>
</dbReference>
<dbReference type="Proteomes" id="UP000192491">
    <property type="component" value="Unassembled WGS sequence"/>
</dbReference>
<protein>
    <recommendedName>
        <fullName evidence="9">tRNA (guanine-N(7)-)-methyltransferase</fullName>
        <ecNumber evidence="9">2.1.1.33</ecNumber>
    </recommendedName>
    <alternativeName>
        <fullName evidence="9">tRNA (guanine(46)-N(7))-methyltransferase</fullName>
    </alternativeName>
    <alternativeName>
        <fullName evidence="9">tRNA(m7G46)-methyltransferase</fullName>
    </alternativeName>
</protein>
<comment type="caution">
    <text evidence="10">The sequence shown here is derived from an EMBL/GenBank/DDBJ whole genome shotgun (WGS) entry which is preliminary data.</text>
</comment>
<feature type="binding site" evidence="9">
    <location>
        <position position="60"/>
    </location>
    <ligand>
        <name>S-adenosyl-L-methionine</name>
        <dbReference type="ChEBI" id="CHEBI:59789"/>
    </ligand>
</feature>
<evidence type="ECO:0000256" key="8">
    <source>
        <dbReference type="ARBA" id="ARBA00060767"/>
    </source>
</evidence>
<feature type="binding site" evidence="9">
    <location>
        <position position="135"/>
    </location>
    <ligand>
        <name>S-adenosyl-L-methionine</name>
        <dbReference type="ChEBI" id="CHEBI:59789"/>
    </ligand>
</feature>
<accession>A0A1Y1QVY0</accession>
<dbReference type="Gene3D" id="3.40.50.150">
    <property type="entry name" value="Vaccinia Virus protein VP39"/>
    <property type="match status" value="1"/>
</dbReference>
<evidence type="ECO:0000256" key="6">
    <source>
        <dbReference type="ARBA" id="ARBA00022694"/>
    </source>
</evidence>
<dbReference type="UniPathway" id="UPA00989"/>
<dbReference type="EC" id="2.1.1.33" evidence="9"/>
<feature type="binding site" evidence="9">
    <location>
        <begin position="208"/>
        <end position="211"/>
    </location>
    <ligand>
        <name>substrate</name>
    </ligand>
</feature>
<organism evidence="10 11">
    <name type="scientific">Thiothrix lacustris</name>
    <dbReference type="NCBI Taxonomy" id="525917"/>
    <lineage>
        <taxon>Bacteria</taxon>
        <taxon>Pseudomonadati</taxon>
        <taxon>Pseudomonadota</taxon>
        <taxon>Gammaproteobacteria</taxon>
        <taxon>Thiotrichales</taxon>
        <taxon>Thiotrichaceae</taxon>
        <taxon>Thiothrix</taxon>
    </lineage>
</organism>
<comment type="caution">
    <text evidence="9">Lacks conserved residue(s) required for the propagation of feature annotation.</text>
</comment>
<name>A0A1Y1QVY0_9GAMM</name>
<keyword evidence="5 9" id="KW-0949">S-adenosyl-L-methionine</keyword>
<evidence type="ECO:0000313" key="11">
    <source>
        <dbReference type="Proteomes" id="UP000192491"/>
    </source>
</evidence>
<keyword evidence="3 9" id="KW-0489">Methyltransferase</keyword>
<dbReference type="SUPFAM" id="SSF53335">
    <property type="entry name" value="S-adenosyl-L-methionine-dependent methyltransferases"/>
    <property type="match status" value="1"/>
</dbReference>
<dbReference type="PANTHER" id="PTHR23417:SF14">
    <property type="entry name" value="PENTACOTRIPEPTIDE-REPEAT REGION OF PRORP DOMAIN-CONTAINING PROTEIN"/>
    <property type="match status" value="1"/>
</dbReference>
<reference evidence="10 11" key="1">
    <citation type="submission" date="2017-01" db="EMBL/GenBank/DDBJ databases">
        <title>Novel large sulfur bacteria in the metagenomes of groundwater-fed chemosynthetic microbial mats in the Lake Huron basin.</title>
        <authorList>
            <person name="Sharrar A.M."/>
            <person name="Flood B.E."/>
            <person name="Bailey J.V."/>
            <person name="Jones D.S."/>
            <person name="Biddanda B."/>
            <person name="Ruberg S.A."/>
            <person name="Marcus D.N."/>
            <person name="Dick G.J."/>
        </authorList>
    </citation>
    <scope>NUCLEOTIDE SEQUENCE [LARGE SCALE GENOMIC DNA]</scope>
    <source>
        <strain evidence="10">A8</strain>
    </source>
</reference>
<dbReference type="PROSITE" id="PS51625">
    <property type="entry name" value="SAM_MT_TRMB"/>
    <property type="match status" value="1"/>
</dbReference>
<sequence length="229" mass="25507">MEITATHPRAIKSFVLRQSRVTKAQEEALVDLWPIFGIEPGATALDIPALFGRVAPVTLEIGFGNGASLAHMAAAAPERDFIGIEVHTPGVGHLLKLIGEQGLQNVRVMNTDAVEILQQRLPAQSLDRVQLFFPDPWHKKKHHKRRIVQLPFVSLLASRLQTGGVFHMATDWEHYAAHMAAVMHTSTDFVNLAPTPPYSPRPDTRPLTKFENRGLKLGHGVWDLLYQKN</sequence>
<feature type="binding site" evidence="9">
    <location>
        <position position="85"/>
    </location>
    <ligand>
        <name>S-adenosyl-L-methionine</name>
        <dbReference type="ChEBI" id="CHEBI:59789"/>
    </ligand>
</feature>
<evidence type="ECO:0000256" key="3">
    <source>
        <dbReference type="ARBA" id="ARBA00022603"/>
    </source>
</evidence>
<comment type="similarity">
    <text evidence="8 9">Belongs to the class I-like SAM-binding methyltransferase superfamily. TrmB family.</text>
</comment>
<dbReference type="InterPro" id="IPR029063">
    <property type="entry name" value="SAM-dependent_MTases_sf"/>
</dbReference>
<dbReference type="HAMAP" id="MF_01057">
    <property type="entry name" value="tRNA_methyltr_TrmB"/>
    <property type="match status" value="1"/>
</dbReference>
<evidence type="ECO:0000256" key="4">
    <source>
        <dbReference type="ARBA" id="ARBA00022679"/>
    </source>
</evidence>
<evidence type="ECO:0000256" key="2">
    <source>
        <dbReference type="ARBA" id="ARBA00003015"/>
    </source>
</evidence>
<dbReference type="GO" id="GO:0043527">
    <property type="term" value="C:tRNA methyltransferase complex"/>
    <property type="evidence" value="ECO:0007669"/>
    <property type="project" value="TreeGrafter"/>
</dbReference>
<comment type="pathway">
    <text evidence="7 9">tRNA modification; N(7)-methylguanine-tRNA biosynthesis.</text>
</comment>
<dbReference type="PANTHER" id="PTHR23417">
    <property type="entry name" value="3-DEOXY-D-MANNO-OCTULOSONIC-ACID TRANSFERASE/TRNA GUANINE-N 7 - -METHYLTRANSFERASE"/>
    <property type="match status" value="1"/>
</dbReference>
<feature type="binding site" evidence="9">
    <location>
        <position position="112"/>
    </location>
    <ligand>
        <name>S-adenosyl-L-methionine</name>
        <dbReference type="ChEBI" id="CHEBI:59789"/>
    </ligand>
</feature>
<proteinExistence type="inferred from homology"/>
<evidence type="ECO:0000313" key="10">
    <source>
        <dbReference type="EMBL" id="OQX15168.1"/>
    </source>
</evidence>
<comment type="catalytic activity">
    <reaction evidence="1 9">
        <text>guanosine(46) in tRNA + S-adenosyl-L-methionine = N(7)-methylguanosine(46) in tRNA + S-adenosyl-L-homocysteine</text>
        <dbReference type="Rhea" id="RHEA:42708"/>
        <dbReference type="Rhea" id="RHEA-COMP:10188"/>
        <dbReference type="Rhea" id="RHEA-COMP:10189"/>
        <dbReference type="ChEBI" id="CHEBI:57856"/>
        <dbReference type="ChEBI" id="CHEBI:59789"/>
        <dbReference type="ChEBI" id="CHEBI:74269"/>
        <dbReference type="ChEBI" id="CHEBI:74480"/>
        <dbReference type="EC" id="2.1.1.33"/>
    </reaction>
</comment>
<feature type="binding site" evidence="9">
    <location>
        <position position="171"/>
    </location>
    <ligand>
        <name>substrate</name>
    </ligand>
</feature>
<evidence type="ECO:0000256" key="9">
    <source>
        <dbReference type="HAMAP-Rule" id="MF_01057"/>
    </source>
</evidence>
<comment type="function">
    <text evidence="2 9">Catalyzes the formation of N(7)-methylguanine at position 46 (m7G46) in tRNA.</text>
</comment>
<dbReference type="Pfam" id="PF02390">
    <property type="entry name" value="Methyltransf_4"/>
    <property type="match status" value="1"/>
</dbReference>
<keyword evidence="6 9" id="KW-0819">tRNA processing</keyword>
<feature type="binding site" evidence="9">
    <location>
        <position position="139"/>
    </location>
    <ligand>
        <name>substrate</name>
    </ligand>
</feature>
<dbReference type="InterPro" id="IPR055361">
    <property type="entry name" value="tRNA_methyltr_TrmB_bact"/>
</dbReference>
<dbReference type="EMBL" id="MTEJ01000018">
    <property type="protein sequence ID" value="OQX15168.1"/>
    <property type="molecule type" value="Genomic_DNA"/>
</dbReference>
<evidence type="ECO:0000256" key="7">
    <source>
        <dbReference type="ARBA" id="ARBA00060552"/>
    </source>
</evidence>
<dbReference type="NCBIfam" id="TIGR00091">
    <property type="entry name" value="tRNA (guanosine(46)-N7)-methyltransferase TrmB"/>
    <property type="match status" value="1"/>
</dbReference>
<dbReference type="GO" id="GO:0008176">
    <property type="term" value="F:tRNA (guanine(46)-N7)-methyltransferase activity"/>
    <property type="evidence" value="ECO:0007669"/>
    <property type="project" value="UniProtKB-UniRule"/>
</dbReference>
<evidence type="ECO:0000256" key="5">
    <source>
        <dbReference type="ARBA" id="ARBA00022691"/>
    </source>
</evidence>
<dbReference type="InterPro" id="IPR003358">
    <property type="entry name" value="tRNA_(Gua-N-7)_MeTrfase_Trmb"/>
</dbReference>
<keyword evidence="4 9" id="KW-0808">Transferase</keyword>
<evidence type="ECO:0000256" key="1">
    <source>
        <dbReference type="ARBA" id="ARBA00000142"/>
    </source>
</evidence>
<dbReference type="AlphaFoldDB" id="A0A1Y1QVY0"/>
<gene>
    <name evidence="9" type="primary">trmB</name>
    <name evidence="10" type="ORF">BWK73_07600</name>
</gene>